<name>A0ABQ6FP19_9CHLR</name>
<evidence type="ECO:0000313" key="7">
    <source>
        <dbReference type="Proteomes" id="UP001344906"/>
    </source>
</evidence>
<reference evidence="6 7" key="1">
    <citation type="submission" date="2023-02" db="EMBL/GenBank/DDBJ databases">
        <title>Dictyobacter halimunensis sp. nov., a new member of the class Ktedonobacteria from forest soil in a geothermal area.</title>
        <authorList>
            <person name="Rachmania M.K."/>
            <person name="Ningsih F."/>
            <person name="Sakai Y."/>
            <person name="Yabe S."/>
            <person name="Yokota A."/>
            <person name="Sjamsuridzal W."/>
        </authorList>
    </citation>
    <scope>NUCLEOTIDE SEQUENCE [LARGE SCALE GENOMIC DNA]</scope>
    <source>
        <strain evidence="6 7">S3.2.2.5</strain>
    </source>
</reference>
<comment type="similarity">
    <text evidence="2">Belongs to the transposase mutator family.</text>
</comment>
<comment type="caution">
    <text evidence="6">The sequence shown here is derived from an EMBL/GenBank/DDBJ whole genome shotgun (WGS) entry which is preliminary data.</text>
</comment>
<evidence type="ECO:0000313" key="6">
    <source>
        <dbReference type="EMBL" id="GLV54167.1"/>
    </source>
</evidence>
<evidence type="ECO:0000256" key="1">
    <source>
        <dbReference type="ARBA" id="ARBA00002190"/>
    </source>
</evidence>
<dbReference type="Proteomes" id="UP001344906">
    <property type="component" value="Unassembled WGS sequence"/>
</dbReference>
<dbReference type="Pfam" id="PF00872">
    <property type="entry name" value="Transposase_mut"/>
    <property type="match status" value="1"/>
</dbReference>
<keyword evidence="4" id="KW-0238">DNA-binding</keyword>
<evidence type="ECO:0000256" key="2">
    <source>
        <dbReference type="ARBA" id="ARBA00010961"/>
    </source>
</evidence>
<keyword evidence="3" id="KW-0815">Transposition</keyword>
<accession>A0ABQ6FP19</accession>
<proteinExistence type="inferred from homology"/>
<comment type="function">
    <text evidence="1">Required for the transposition of the insertion element.</text>
</comment>
<keyword evidence="5" id="KW-0233">DNA recombination</keyword>
<keyword evidence="7" id="KW-1185">Reference proteome</keyword>
<dbReference type="EMBL" id="BSRI01000001">
    <property type="protein sequence ID" value="GLV54167.1"/>
    <property type="molecule type" value="Genomic_DNA"/>
</dbReference>
<evidence type="ECO:0000256" key="5">
    <source>
        <dbReference type="ARBA" id="ARBA00023172"/>
    </source>
</evidence>
<protein>
    <recommendedName>
        <fullName evidence="8">Mutator family transposase</fullName>
    </recommendedName>
</protein>
<evidence type="ECO:0000256" key="4">
    <source>
        <dbReference type="ARBA" id="ARBA00023125"/>
    </source>
</evidence>
<sequence length="53" mass="6176">MNDGHDGLLAAMDTLFTATLRQRCLIHTQRNVRSAIPHRERKELARKETRSFL</sequence>
<evidence type="ECO:0000256" key="3">
    <source>
        <dbReference type="ARBA" id="ARBA00022578"/>
    </source>
</evidence>
<dbReference type="InterPro" id="IPR001207">
    <property type="entry name" value="Transposase_mutator"/>
</dbReference>
<gene>
    <name evidence="6" type="ORF">KDH_10160</name>
</gene>
<organism evidence="6 7">
    <name type="scientific">Dictyobacter halimunensis</name>
    <dbReference type="NCBI Taxonomy" id="3026934"/>
    <lineage>
        <taxon>Bacteria</taxon>
        <taxon>Bacillati</taxon>
        <taxon>Chloroflexota</taxon>
        <taxon>Ktedonobacteria</taxon>
        <taxon>Ktedonobacterales</taxon>
        <taxon>Dictyobacteraceae</taxon>
        <taxon>Dictyobacter</taxon>
    </lineage>
</organism>
<evidence type="ECO:0008006" key="8">
    <source>
        <dbReference type="Google" id="ProtNLM"/>
    </source>
</evidence>